<dbReference type="Proteomes" id="UP000199440">
    <property type="component" value="Unassembled WGS sequence"/>
</dbReference>
<dbReference type="RefSeq" id="WP_143017688.1">
    <property type="nucleotide sequence ID" value="NZ_FNGV01000026.1"/>
</dbReference>
<keyword evidence="3" id="KW-1185">Reference proteome</keyword>
<proteinExistence type="predicted"/>
<keyword evidence="1" id="KW-1133">Transmembrane helix</keyword>
<feature type="non-terminal residue" evidence="2">
    <location>
        <position position="75"/>
    </location>
</feature>
<evidence type="ECO:0000313" key="3">
    <source>
        <dbReference type="Proteomes" id="UP000199440"/>
    </source>
</evidence>
<protein>
    <submittedName>
        <fullName evidence="2">Uncharacterized protein</fullName>
    </submittedName>
</protein>
<dbReference type="AlphaFoldDB" id="A0A1G9YQX3"/>
<evidence type="ECO:0000256" key="1">
    <source>
        <dbReference type="SAM" id="Phobius"/>
    </source>
</evidence>
<dbReference type="EMBL" id="FNGV01000026">
    <property type="protein sequence ID" value="SDN11544.1"/>
    <property type="molecule type" value="Genomic_DNA"/>
</dbReference>
<keyword evidence="1" id="KW-0812">Transmembrane</keyword>
<evidence type="ECO:0000313" key="2">
    <source>
        <dbReference type="EMBL" id="SDN11544.1"/>
    </source>
</evidence>
<accession>A0A1G9YQX3</accession>
<feature type="transmembrane region" description="Helical" evidence="1">
    <location>
        <begin position="35"/>
        <end position="53"/>
    </location>
</feature>
<organism evidence="2 3">
    <name type="scientific">Kriegella aquimaris</name>
    <dbReference type="NCBI Taxonomy" id="192904"/>
    <lineage>
        <taxon>Bacteria</taxon>
        <taxon>Pseudomonadati</taxon>
        <taxon>Bacteroidota</taxon>
        <taxon>Flavobacteriia</taxon>
        <taxon>Flavobacteriales</taxon>
        <taxon>Flavobacteriaceae</taxon>
        <taxon>Kriegella</taxon>
    </lineage>
</organism>
<keyword evidence="1" id="KW-0472">Membrane</keyword>
<name>A0A1G9YQX3_9FLAO</name>
<gene>
    <name evidence="2" type="ORF">SAMN04488514_1261</name>
</gene>
<sequence length="75" mass="8861">MKKIIENIANWLVVLNGRKDIIHQKVNAFMRRGNNGLIIGLILFGIFMVYFSFDLYETYEILWLALLPIWFSVIL</sequence>
<reference evidence="2 3" key="1">
    <citation type="submission" date="2016-10" db="EMBL/GenBank/DDBJ databases">
        <authorList>
            <person name="de Groot N.N."/>
        </authorList>
    </citation>
    <scope>NUCLEOTIDE SEQUENCE [LARGE SCALE GENOMIC DNA]</scope>
    <source>
        <strain evidence="2 3">DSM 19886</strain>
    </source>
</reference>